<dbReference type="AlphaFoldDB" id="A0A177BZP6"/>
<dbReference type="InParanoid" id="A0A177BZP6"/>
<keyword evidence="2" id="KW-1185">Reference proteome</keyword>
<dbReference type="RefSeq" id="XP_018030185.1">
    <property type="nucleotide sequence ID" value="XM_018185993.1"/>
</dbReference>
<accession>A0A177BZP6</accession>
<organism evidence="1 2">
    <name type="scientific">Paraphaeosphaeria sporulosa</name>
    <dbReference type="NCBI Taxonomy" id="1460663"/>
    <lineage>
        <taxon>Eukaryota</taxon>
        <taxon>Fungi</taxon>
        <taxon>Dikarya</taxon>
        <taxon>Ascomycota</taxon>
        <taxon>Pezizomycotina</taxon>
        <taxon>Dothideomycetes</taxon>
        <taxon>Pleosporomycetidae</taxon>
        <taxon>Pleosporales</taxon>
        <taxon>Massarineae</taxon>
        <taxon>Didymosphaeriaceae</taxon>
        <taxon>Paraphaeosphaeria</taxon>
    </lineage>
</organism>
<sequence>MLKRMRLAITDVGEKRFIKRPFHQPNHVSIVRQHQWMVYAILITNHFALLVSAAKPVSFVHGYHQRSHLLHGNLPSSGSRQISPIRFDLGIVNDTPFARTHTNTTASVPGCPMHVFVLLLAKKSRKGLTKPEDSHLLAHCLKEVQLCVSAPAPSSISAVLLRS</sequence>
<evidence type="ECO:0000313" key="2">
    <source>
        <dbReference type="Proteomes" id="UP000077069"/>
    </source>
</evidence>
<evidence type="ECO:0000313" key="1">
    <source>
        <dbReference type="EMBL" id="OAF99819.1"/>
    </source>
</evidence>
<dbReference type="EMBL" id="KV441561">
    <property type="protein sequence ID" value="OAF99819.1"/>
    <property type="molecule type" value="Genomic_DNA"/>
</dbReference>
<gene>
    <name evidence="1" type="ORF">CC84DRAFT_384481</name>
</gene>
<dbReference type="GeneID" id="28769479"/>
<reference evidence="1 2" key="1">
    <citation type="submission" date="2016-05" db="EMBL/GenBank/DDBJ databases">
        <title>Comparative analysis of secretome profiles of manganese(II)-oxidizing ascomycete fungi.</title>
        <authorList>
            <consortium name="DOE Joint Genome Institute"/>
            <person name="Zeiner C.A."/>
            <person name="Purvine S.O."/>
            <person name="Zink E.M."/>
            <person name="Wu S."/>
            <person name="Pasa-Tolic L."/>
            <person name="Chaput D.L."/>
            <person name="Haridas S."/>
            <person name="Grigoriev I.V."/>
            <person name="Santelli C.M."/>
            <person name="Hansel C.M."/>
        </authorList>
    </citation>
    <scope>NUCLEOTIDE SEQUENCE [LARGE SCALE GENOMIC DNA]</scope>
    <source>
        <strain evidence="1 2">AP3s5-JAC2a</strain>
    </source>
</reference>
<proteinExistence type="predicted"/>
<name>A0A177BZP6_9PLEO</name>
<protein>
    <submittedName>
        <fullName evidence="1">Uncharacterized protein</fullName>
    </submittedName>
</protein>
<dbReference type="Proteomes" id="UP000077069">
    <property type="component" value="Unassembled WGS sequence"/>
</dbReference>